<evidence type="ECO:0000256" key="4">
    <source>
        <dbReference type="SAM" id="MobiDB-lite"/>
    </source>
</evidence>
<comment type="subcellular location">
    <subcellularLocation>
        <location evidence="1">Peroxisome</location>
    </subcellularLocation>
</comment>
<dbReference type="PANTHER" id="PTHR43684:SF1">
    <property type="entry name" value="ENOYL-COA DELTA ISOMERASE 2"/>
    <property type="match status" value="1"/>
</dbReference>
<feature type="compositionally biased region" description="Polar residues" evidence="4">
    <location>
        <begin position="1"/>
        <end position="14"/>
    </location>
</feature>
<dbReference type="CDD" id="cd06558">
    <property type="entry name" value="crotonase-like"/>
    <property type="match status" value="1"/>
</dbReference>
<evidence type="ECO:0000256" key="3">
    <source>
        <dbReference type="ARBA" id="ARBA00023235"/>
    </source>
</evidence>
<evidence type="ECO:0008006" key="7">
    <source>
        <dbReference type="Google" id="ProtNLM"/>
    </source>
</evidence>
<dbReference type="Proteomes" id="UP000001225">
    <property type="component" value="Chromosome"/>
</dbReference>
<dbReference type="EMBL" id="AM902716">
    <property type="protein sequence ID" value="CAP40695.1"/>
    <property type="molecule type" value="Genomic_DNA"/>
</dbReference>
<dbReference type="InterPro" id="IPR001753">
    <property type="entry name" value="Enoyl-CoA_hydra/iso"/>
</dbReference>
<dbReference type="InterPro" id="IPR051053">
    <property type="entry name" value="ECH/Chromodomain_protein"/>
</dbReference>
<keyword evidence="3" id="KW-0413">Isomerase</keyword>
<proteinExistence type="predicted"/>
<evidence type="ECO:0000313" key="6">
    <source>
        <dbReference type="Proteomes" id="UP000001225"/>
    </source>
</evidence>
<dbReference type="KEGG" id="bpt:Bpet0363"/>
<keyword evidence="6" id="KW-1185">Reference proteome</keyword>
<dbReference type="AlphaFoldDB" id="A9HY80"/>
<dbReference type="GO" id="GO:0016829">
    <property type="term" value="F:lyase activity"/>
    <property type="evidence" value="ECO:0007669"/>
    <property type="project" value="UniProtKB-KW"/>
</dbReference>
<evidence type="ECO:0000256" key="1">
    <source>
        <dbReference type="ARBA" id="ARBA00004275"/>
    </source>
</evidence>
<reference evidence="5 6" key="1">
    <citation type="journal article" date="2008" name="BMC Genomics">
        <title>The missing link: Bordetella petrii is endowed with both the metabolic versatility of environmental bacteria and virulence traits of pathogenic Bordetellae.</title>
        <authorList>
            <person name="Gross R."/>
            <person name="Guzman C.A."/>
            <person name="Sebaihia M."/>
            <person name="Martins Dos Santos V.A."/>
            <person name="Pieper D.H."/>
            <person name="Koebnik R."/>
            <person name="Lechner M."/>
            <person name="Bartels D."/>
            <person name="Buhrmester J."/>
            <person name="Choudhuri J.V."/>
            <person name="Ebensen T."/>
            <person name="Gaigalat L."/>
            <person name="Herrmann S."/>
            <person name="Khachane A.N."/>
            <person name="Larisch C."/>
            <person name="Link S."/>
            <person name="Linke B."/>
            <person name="Meyer F."/>
            <person name="Mormann S."/>
            <person name="Nakunst D."/>
            <person name="Rueckert C."/>
            <person name="Schneiker-Bekel S."/>
            <person name="Schulze K."/>
            <person name="Vorhoelter F.J."/>
            <person name="Yevsa T."/>
            <person name="Engle J.T."/>
            <person name="Goldman W.E."/>
            <person name="Puehler A."/>
            <person name="Goebel U.B."/>
            <person name="Goesmann A."/>
            <person name="Bloecker H."/>
            <person name="Kaiser O."/>
            <person name="Martinez-Arias R."/>
        </authorList>
    </citation>
    <scope>NUCLEOTIDE SEQUENCE [LARGE SCALE GENOMIC DNA]</scope>
    <source>
        <strain evidence="6">ATCC BAA-461 / DSM 12804 / CCUG 43448 / CIP 107267 / Se-1111R</strain>
    </source>
</reference>
<evidence type="ECO:0000313" key="5">
    <source>
        <dbReference type="EMBL" id="CAP40695.1"/>
    </source>
</evidence>
<accession>A9HY80</accession>
<dbReference type="PANTHER" id="PTHR43684">
    <property type="match status" value="1"/>
</dbReference>
<organism evidence="5 6">
    <name type="scientific">Bordetella petrii (strain ATCC BAA-461 / DSM 12804 / CCUG 43448 / CIP 107267 / Se-1111R)</name>
    <dbReference type="NCBI Taxonomy" id="340100"/>
    <lineage>
        <taxon>Bacteria</taxon>
        <taxon>Pseudomonadati</taxon>
        <taxon>Pseudomonadota</taxon>
        <taxon>Betaproteobacteria</taxon>
        <taxon>Burkholderiales</taxon>
        <taxon>Alcaligenaceae</taxon>
        <taxon>Bordetella</taxon>
    </lineage>
</organism>
<keyword evidence="5" id="KW-0456">Lyase</keyword>
<gene>
    <name evidence="5" type="ordered locus">Bpet0363</name>
</gene>
<name>A9HY80_BORPD</name>
<dbReference type="Pfam" id="PF00378">
    <property type="entry name" value="ECH_1"/>
    <property type="match status" value="1"/>
</dbReference>
<keyword evidence="2" id="KW-0576">Peroxisome</keyword>
<dbReference type="STRING" id="94624.Bpet0363"/>
<dbReference type="eggNOG" id="COG1024">
    <property type="taxonomic scope" value="Bacteria"/>
</dbReference>
<protein>
    <recommendedName>
        <fullName evidence="7">Enoyl-CoA hydratase</fullName>
    </recommendedName>
</protein>
<dbReference type="GO" id="GO:0004165">
    <property type="term" value="F:delta(3)-delta(2)-enoyl-CoA isomerase activity"/>
    <property type="evidence" value="ECO:0007669"/>
    <property type="project" value="UniProtKB-ARBA"/>
</dbReference>
<sequence>MSAPDTSHGASQAASAPPDSLRVERDGSILTLTINRPQRRNALDVATYLALAEQLRQATADASLSAVILTGAGEHFTAGNDLHDFQGGRPAGDSAGMTFLRALIATDLPVIAAVEGYAIGIGVTLLQHCDFVYAGRTATLRIPFVALGLCPEGASSLLLPRLAGARKAAQWLLQGKAFGADEAMQAGLVTAVTEPGQALAAARATAADLAAQPRSALRLTKAMLKRADRDAINETLDFEATQFRARLHTQEAQEAFARFLNK</sequence>
<dbReference type="Gene3D" id="3.90.226.10">
    <property type="entry name" value="2-enoyl-CoA Hydratase, Chain A, domain 1"/>
    <property type="match status" value="1"/>
</dbReference>
<dbReference type="InterPro" id="IPR029045">
    <property type="entry name" value="ClpP/crotonase-like_dom_sf"/>
</dbReference>
<evidence type="ECO:0000256" key="2">
    <source>
        <dbReference type="ARBA" id="ARBA00023140"/>
    </source>
</evidence>
<feature type="region of interest" description="Disordered" evidence="4">
    <location>
        <begin position="1"/>
        <end position="21"/>
    </location>
</feature>
<dbReference type="SUPFAM" id="SSF52096">
    <property type="entry name" value="ClpP/crotonase"/>
    <property type="match status" value="1"/>
</dbReference>